<sequence>MKRKIPKWRVTLYWISVVNNAEHASQSVRSAWTPGGAVVQALEKYGLSGRGTVSKARETVYLIEVAAVE</sequence>
<proteinExistence type="predicted"/>
<dbReference type="EMBL" id="LAZR01058721">
    <property type="protein sequence ID" value="KKK69290.1"/>
    <property type="molecule type" value="Genomic_DNA"/>
</dbReference>
<reference evidence="1" key="1">
    <citation type="journal article" date="2015" name="Nature">
        <title>Complex archaea that bridge the gap between prokaryotes and eukaryotes.</title>
        <authorList>
            <person name="Spang A."/>
            <person name="Saw J.H."/>
            <person name="Jorgensen S.L."/>
            <person name="Zaremba-Niedzwiedzka K."/>
            <person name="Martijn J."/>
            <person name="Lind A.E."/>
            <person name="van Eijk R."/>
            <person name="Schleper C."/>
            <person name="Guy L."/>
            <person name="Ettema T.J."/>
        </authorList>
    </citation>
    <scope>NUCLEOTIDE SEQUENCE</scope>
</reference>
<dbReference type="AlphaFoldDB" id="A0A0F8Y6N1"/>
<accession>A0A0F8Y6N1</accession>
<comment type="caution">
    <text evidence="1">The sequence shown here is derived from an EMBL/GenBank/DDBJ whole genome shotgun (WGS) entry which is preliminary data.</text>
</comment>
<evidence type="ECO:0000313" key="1">
    <source>
        <dbReference type="EMBL" id="KKK69290.1"/>
    </source>
</evidence>
<gene>
    <name evidence="1" type="ORF">LCGC14_2935550</name>
</gene>
<protein>
    <submittedName>
        <fullName evidence="1">Uncharacterized protein</fullName>
    </submittedName>
</protein>
<organism evidence="1">
    <name type="scientific">marine sediment metagenome</name>
    <dbReference type="NCBI Taxonomy" id="412755"/>
    <lineage>
        <taxon>unclassified sequences</taxon>
        <taxon>metagenomes</taxon>
        <taxon>ecological metagenomes</taxon>
    </lineage>
</organism>
<name>A0A0F8Y6N1_9ZZZZ</name>